<accession>K6WYD6</accession>
<dbReference type="EC" id="1.4.3.19" evidence="5"/>
<dbReference type="InterPro" id="IPR012727">
    <property type="entry name" value="Gly_oxidase_ThiO"/>
</dbReference>
<keyword evidence="3" id="KW-0560">Oxidoreductase</keyword>
<dbReference type="PANTHER" id="PTHR13847">
    <property type="entry name" value="SARCOSINE DEHYDROGENASE-RELATED"/>
    <property type="match status" value="1"/>
</dbReference>
<dbReference type="GO" id="GO:0009228">
    <property type="term" value="P:thiamine biosynthetic process"/>
    <property type="evidence" value="ECO:0007669"/>
    <property type="project" value="UniProtKB-KW"/>
</dbReference>
<dbReference type="eggNOG" id="COG0665">
    <property type="taxonomic scope" value="Bacteria"/>
</dbReference>
<dbReference type="GO" id="GO:0009229">
    <property type="term" value="P:thiamine diphosphate biosynthetic process"/>
    <property type="evidence" value="ECO:0007669"/>
    <property type="project" value="UniProtKB-UniPathway"/>
</dbReference>
<dbReference type="AlphaFoldDB" id="K6WYD6"/>
<evidence type="ECO:0000256" key="1">
    <source>
        <dbReference type="ARBA" id="ARBA00004948"/>
    </source>
</evidence>
<reference evidence="8 9" key="1">
    <citation type="submission" date="2012-08" db="EMBL/GenBank/DDBJ databases">
        <title>Whole genome shotgun sequence of Kineosphaera limosa NBRC 100340.</title>
        <authorList>
            <person name="Yoshida I."/>
            <person name="Isaki S."/>
            <person name="Hosoyama A."/>
            <person name="Tsuchikane K."/>
            <person name="Katsumata H."/>
            <person name="Ando Y."/>
            <person name="Ohji S."/>
            <person name="Hamada M."/>
            <person name="Tamura T."/>
            <person name="Yamazoe A."/>
            <person name="Yamazaki S."/>
            <person name="Fujita N."/>
        </authorList>
    </citation>
    <scope>NUCLEOTIDE SEQUENCE [LARGE SCALE GENOMIC DNA]</scope>
    <source>
        <strain evidence="8 9">NBRC 100340</strain>
    </source>
</reference>
<dbReference type="OrthoDB" id="3214401at2"/>
<dbReference type="UniPathway" id="UPA00060"/>
<dbReference type="GO" id="GO:0043799">
    <property type="term" value="F:glycine oxidase activity"/>
    <property type="evidence" value="ECO:0007669"/>
    <property type="project" value="UniProtKB-EC"/>
</dbReference>
<evidence type="ECO:0000313" key="8">
    <source>
        <dbReference type="EMBL" id="GAB97122.1"/>
    </source>
</evidence>
<feature type="domain" description="FAD dependent oxidoreductase" evidence="7">
    <location>
        <begin position="2"/>
        <end position="357"/>
    </location>
</feature>
<proteinExistence type="predicted"/>
<comment type="catalytic activity">
    <reaction evidence="4">
        <text>glycine + O2 + H2O = glyoxylate + H2O2 + NH4(+)</text>
        <dbReference type="Rhea" id="RHEA:11532"/>
        <dbReference type="ChEBI" id="CHEBI:15377"/>
        <dbReference type="ChEBI" id="CHEBI:15379"/>
        <dbReference type="ChEBI" id="CHEBI:16240"/>
        <dbReference type="ChEBI" id="CHEBI:28938"/>
        <dbReference type="ChEBI" id="CHEBI:36655"/>
        <dbReference type="ChEBI" id="CHEBI:57305"/>
        <dbReference type="EC" id="1.4.3.19"/>
    </reaction>
</comment>
<protein>
    <recommendedName>
        <fullName evidence="5">glycine oxidase</fullName>
        <ecNumber evidence="5">1.4.3.19</ecNumber>
    </recommendedName>
</protein>
<dbReference type="SUPFAM" id="SSF51905">
    <property type="entry name" value="FAD/NAD(P)-binding domain"/>
    <property type="match status" value="1"/>
</dbReference>
<organism evidence="8 9">
    <name type="scientific">Kineosphaera limosa NBRC 100340</name>
    <dbReference type="NCBI Taxonomy" id="1184609"/>
    <lineage>
        <taxon>Bacteria</taxon>
        <taxon>Bacillati</taxon>
        <taxon>Actinomycetota</taxon>
        <taxon>Actinomycetes</taxon>
        <taxon>Micrococcales</taxon>
        <taxon>Dermatophilaceae</taxon>
        <taxon>Kineosphaera</taxon>
    </lineage>
</organism>
<dbReference type="InterPro" id="IPR036188">
    <property type="entry name" value="FAD/NAD-bd_sf"/>
</dbReference>
<dbReference type="GO" id="GO:0005737">
    <property type="term" value="C:cytoplasm"/>
    <property type="evidence" value="ECO:0007669"/>
    <property type="project" value="TreeGrafter"/>
</dbReference>
<evidence type="ECO:0000259" key="7">
    <source>
        <dbReference type="Pfam" id="PF01266"/>
    </source>
</evidence>
<name>K6WYD6_9MICO</name>
<dbReference type="EMBL" id="BAHD01000057">
    <property type="protein sequence ID" value="GAB97122.1"/>
    <property type="molecule type" value="Genomic_DNA"/>
</dbReference>
<comment type="pathway">
    <text evidence="1">Cofactor biosynthesis; thiamine diphosphate biosynthesis.</text>
</comment>
<dbReference type="NCBIfam" id="TIGR02352">
    <property type="entry name" value="thiamin_ThiO"/>
    <property type="match status" value="1"/>
</dbReference>
<dbReference type="STRING" id="1184609.KILIM_057_00130"/>
<dbReference type="InterPro" id="IPR006076">
    <property type="entry name" value="FAD-dep_OxRdtase"/>
</dbReference>
<keyword evidence="9" id="KW-1185">Reference proteome</keyword>
<evidence type="ECO:0000256" key="4">
    <source>
        <dbReference type="ARBA" id="ARBA00049872"/>
    </source>
</evidence>
<dbReference type="RefSeq" id="WP_006593654.1">
    <property type="nucleotide sequence ID" value="NZ_BAHD01000057.1"/>
</dbReference>
<comment type="caution">
    <text evidence="8">The sequence shown here is derived from an EMBL/GenBank/DDBJ whole genome shotgun (WGS) entry which is preliminary data.</text>
</comment>
<evidence type="ECO:0000256" key="2">
    <source>
        <dbReference type="ARBA" id="ARBA00022977"/>
    </source>
</evidence>
<sequence length="415" mass="42041">MRVVVVGAGIVGLAIGWRLSTQGMRVVLVDPAPATGATHAAAGMLAPVAETYYREEALGRLCLASAARYPEFVAQVGQALGRSEADVGYLPTRTLIVGADSADRGSLSDLHELSTSLGLASQRITTREARRLEPLLGPGLSCAFLAQGDHQVDPRVLAAALLEGLAARHAKFVPGLVTAVTHEGDDASAVTGVLLADGSRIGADAVVLANAVGARDIAGLGFEPAVRPVYGDVLRLDAPASLRGLIGGTIRALVAGRPAYLVPRADGTLVLGATSREDGNPSVSVGGVHELLRDAIRLLPALAEFTLLESVARARPGTPDNAPLLGRLPALGLIAATGTFRNGVLLAPIIADTVAHLVGTADRPVGCDLAAFAPDRFAQADPDLAAAAAPADATAAPAADSGAATATATTTKEPV</sequence>
<feature type="region of interest" description="Disordered" evidence="6">
    <location>
        <begin position="389"/>
        <end position="415"/>
    </location>
</feature>
<dbReference type="Pfam" id="PF01266">
    <property type="entry name" value="DAO"/>
    <property type="match status" value="1"/>
</dbReference>
<gene>
    <name evidence="8" type="primary">thiO</name>
    <name evidence="8" type="ORF">KILIM_057_00130</name>
</gene>
<evidence type="ECO:0000256" key="6">
    <source>
        <dbReference type="SAM" id="MobiDB-lite"/>
    </source>
</evidence>
<dbReference type="Gene3D" id="3.30.9.10">
    <property type="entry name" value="D-Amino Acid Oxidase, subunit A, domain 2"/>
    <property type="match status" value="1"/>
</dbReference>
<dbReference type="PANTHER" id="PTHR13847:SF289">
    <property type="entry name" value="GLYCINE OXIDASE"/>
    <property type="match status" value="1"/>
</dbReference>
<dbReference type="Gene3D" id="3.50.50.60">
    <property type="entry name" value="FAD/NAD(P)-binding domain"/>
    <property type="match status" value="1"/>
</dbReference>
<dbReference type="Proteomes" id="UP000008366">
    <property type="component" value="Unassembled WGS sequence"/>
</dbReference>
<evidence type="ECO:0000256" key="5">
    <source>
        <dbReference type="ARBA" id="ARBA00050018"/>
    </source>
</evidence>
<evidence type="ECO:0000256" key="3">
    <source>
        <dbReference type="ARBA" id="ARBA00023002"/>
    </source>
</evidence>
<evidence type="ECO:0000313" key="9">
    <source>
        <dbReference type="Proteomes" id="UP000008366"/>
    </source>
</evidence>
<dbReference type="GO" id="GO:0050660">
    <property type="term" value="F:flavin adenine dinucleotide binding"/>
    <property type="evidence" value="ECO:0007669"/>
    <property type="project" value="InterPro"/>
</dbReference>
<keyword evidence="2" id="KW-0784">Thiamine biosynthesis</keyword>
<dbReference type="SUPFAM" id="SSF54373">
    <property type="entry name" value="FAD-linked reductases, C-terminal domain"/>
    <property type="match status" value="1"/>
</dbReference>